<feature type="domain" description="Sushi" evidence="6">
    <location>
        <begin position="905"/>
        <end position="970"/>
    </location>
</feature>
<protein>
    <submittedName>
        <fullName evidence="7">Uncharacterized protein</fullName>
    </submittedName>
</protein>
<dbReference type="PROSITE" id="PS50923">
    <property type="entry name" value="SUSHI"/>
    <property type="match status" value="26"/>
</dbReference>
<feature type="domain" description="Sushi" evidence="6">
    <location>
        <begin position="257"/>
        <end position="320"/>
    </location>
</feature>
<feature type="domain" description="Sushi" evidence="6">
    <location>
        <begin position="1597"/>
        <end position="1662"/>
    </location>
</feature>
<dbReference type="InterPro" id="IPR000436">
    <property type="entry name" value="Sushi_SCR_CCP_dom"/>
</dbReference>
<dbReference type="Gene3D" id="2.10.70.10">
    <property type="entry name" value="Complement Module, domain 1"/>
    <property type="match status" value="28"/>
</dbReference>
<keyword evidence="8" id="KW-1185">Reference proteome</keyword>
<feature type="domain" description="Sushi" evidence="6">
    <location>
        <begin position="1166"/>
        <end position="1228"/>
    </location>
</feature>
<name>H2Z6L8_CIOSA</name>
<dbReference type="STRING" id="51511.ENSCSAVP00000013230"/>
<feature type="domain" description="Sushi" evidence="6">
    <location>
        <begin position="1037"/>
        <end position="1099"/>
    </location>
</feature>
<feature type="disulfide bond" evidence="4">
    <location>
        <begin position="161"/>
        <end position="188"/>
    </location>
</feature>
<dbReference type="Pfam" id="PF00084">
    <property type="entry name" value="Sushi"/>
    <property type="match status" value="24"/>
</dbReference>
<comment type="caution">
    <text evidence="4">Lacks conserved residue(s) required for the propagation of feature annotation.</text>
</comment>
<feature type="domain" description="Sushi" evidence="6">
    <location>
        <begin position="384"/>
        <end position="446"/>
    </location>
</feature>
<feature type="domain" description="Sushi" evidence="6">
    <location>
        <begin position="1358"/>
        <end position="1420"/>
    </location>
</feature>
<evidence type="ECO:0000313" key="7">
    <source>
        <dbReference type="Ensembl" id="ENSCSAVP00000013230.1"/>
    </source>
</evidence>
<sequence>CDVLLIPLFGRMHCDITNKVGSVCLFSCEFGFHLVGNASIKCNSNLLWNASVPMCYRTTCKPIHADPVNGGVFCFNENNVGSQCVFSCEDGYRVLGSATSTCNTNLHGGTDGVWTSPTPRCIRKLTLFLAKRCYPVVRTVRYGRVSCTNWNKFGSVCSVTCNRGYFVEGRRQVTCSSNFFWNNAPPRCIRITCSPRYTDLYQGGIFCYNANNLGSECIFECELGFYMVGSPRVTCGLSTIDDEIGEWSNPAPTCEAIRCQPPVTELLNGDVTCTDRNMVGSVCVFYCDPGFSITGEIATTCEHVSSVTAEWTSRGQNCQRQECMPVGSIRNGEVGCTDGDSTGSECSFTCNAVDGYKLTTGNDSSNICLNNMNWDAERPCCAPITCQPRPLQPENGRVQCSDRNAVGSVCFYTCNAGYDRVGEPAVTCNDVSGSGQWSASPPTCQLQQCQPLSPPANGQINCTNGNELGSLCQFTCDPNYMLTGDPISECVTGANGSPVFDNPPPICERKIIIVLNHGNITTLQLNGTVVCTKPSLFVTVCSFECISTFELIGNVDLTCVGSQNGDGSGSWSSNPPICSPMECTLPPDPVNGSKVCNGGTFLGAYCEFSCDPGFSLVGDTGSDCSETPDGNLAFNNPPPVCEPISCQPVYNTLDNGGVSCTNSNMINSQCTFTCNPAYELVGQTVLTCNDVFNGDLNGQWSSEAPFCRTISCQPVYNTLDNGGVSCTNSNMINSQCTFTCNPAYELVGQTVLTCNDDFDGDLNGQWSSEAPFCRRMECTLPPDPANGSKVCNGGTFLGAHCEFSCDPGFSLVGSSGSDCSITPDGPLAFTNPPPVCEPISCQPVYNTLDNGGVSCTNSNMINSQCTFTCNPAYELVGQMVLTCNDDFDGDLNGQWSSEAPFCRPISCQPVYNTLENGGASCTNSNMINSQCTFTCNPAYELVGQMVLTCNDDFDGDLNGQWSSEAPFCRPISCQPVYNTLDNGGVSCTNSNMINSQCTFTCNPAYELVGQTVLTCNDDFDGDLNGQWSSEAPFCRRMECTLPPDPANGSKVCNGGTFLGAHCEFSCDPGFSLVGATGSDCSITPDGNLAFTNPPPVCEPISCQPVYNTLDNGGVSCTNSNMINSQCTFTCNPAYELVGQTVLTCNDDFDGDLNGQWSSEAPFCRRMECTLPPDPANGSKVCNGGTFLGAHCEFSCNPGFSLVGATGSDCSETPDGNLAFTNPPPVCERMECTLPPDPVNGSKVCNGGTFLGAHCEFSCNPGFSLVGATGSDCSETPDGNLAFTNPPPVCEPISCQPVYNTLENGGVSCTNSNMINSQCTFTCNPAYELVGQMVLTCNDDFDGDLNGQWSSEAPFCRRMECTLPPDPVNGSKVCNGGTFLGAHCEFSCDPGFSLVGATGSDCSETPDGNLAFTNPPPVCEPISCQPVYNTLENGGVSCTNSNMINSQCTFTCNPAYELVGQTVLTCNDDFDGDLNGQWSSEAPFCRSTFLGAHCEFSCDPGFSLVGATGSDCSITPDGPLAFNNPPPVCEPISCQPVYNELNNGSVSCTNSNMINSQCTFTCNPAYELVGQMVLTCNDDFDGDLNGQWSSEAPFCRPISCQPVYNTLENGGVSCTNSNMINSQCTFTCNPAYELVGQMVLTCNDDFDGDLNGQWSSEAPFCRPISCQPVYNTMEHGGVSCTNSNMINSQCTFTCNPGYELVGQMVLTCNDDFDGDLNGQWSSEAPYCQREDVLSDEPCPPIGTIPNSELTCSDGTSQDSVCNLACDQTNGYFVYPPGSNQFTCQPSGVWNIPPPCCARDCLGHAVVDLVFILDSSTSIGSPNWETMKSFVKDIISSFDISADQTRVSVFRYNRRVDRRSQILLNHYLNDKPGLLSAVEQIPYSGSGTYIGRALQYARDHVLRYRNGDRHVKDVIVTLTDGRSYDDVLPVSNQLRQFGATVNI</sequence>
<dbReference type="SMART" id="SM00327">
    <property type="entry name" value="VWA"/>
    <property type="match status" value="1"/>
</dbReference>
<keyword evidence="3 4" id="KW-1015">Disulfide bond</keyword>
<dbReference type="InterPro" id="IPR035976">
    <property type="entry name" value="Sushi/SCR/CCP_sf"/>
</dbReference>
<dbReference type="CDD" id="cd01450">
    <property type="entry name" value="vWFA_subfamily_ECM"/>
    <property type="match status" value="1"/>
</dbReference>
<dbReference type="InterPro" id="IPR051277">
    <property type="entry name" value="SEZ6_CSMD_C4BPB_Regulators"/>
</dbReference>
<dbReference type="FunCoup" id="H2Z6L8">
    <property type="interactions" value="1"/>
</dbReference>
<dbReference type="InterPro" id="IPR000742">
    <property type="entry name" value="EGF"/>
</dbReference>
<feature type="domain" description="Sushi" evidence="6">
    <location>
        <begin position="1531"/>
        <end position="1596"/>
    </location>
</feature>
<feature type="domain" description="Sushi" evidence="6">
    <location>
        <begin position="58"/>
        <end position="123"/>
    </location>
</feature>
<evidence type="ECO:0000256" key="2">
    <source>
        <dbReference type="ARBA" id="ARBA00022737"/>
    </source>
</evidence>
<feature type="domain" description="Sushi" evidence="6">
    <location>
        <begin position="447"/>
        <end position="509"/>
    </location>
</feature>
<feature type="disulfide bond" evidence="4">
    <location>
        <begin position="28"/>
        <end position="55"/>
    </location>
</feature>
<feature type="domain" description="Sushi" evidence="6">
    <location>
        <begin position="1735"/>
        <end position="1797"/>
    </location>
</feature>
<keyword evidence="1" id="KW-0732">Signal</keyword>
<dbReference type="PANTHER" id="PTHR45656">
    <property type="entry name" value="PROTEIN CBR-CLEC-78"/>
    <property type="match status" value="1"/>
</dbReference>
<feature type="domain" description="Sushi" evidence="6">
    <location>
        <begin position="839"/>
        <end position="904"/>
    </location>
</feature>
<feature type="domain" description="Sushi" evidence="6">
    <location>
        <begin position="1"/>
        <end position="57"/>
    </location>
</feature>
<dbReference type="InParanoid" id="H2Z6L8"/>
<dbReference type="Gene3D" id="3.40.50.410">
    <property type="entry name" value="von Willebrand factor, type A domain"/>
    <property type="match status" value="1"/>
</dbReference>
<evidence type="ECO:0000256" key="1">
    <source>
        <dbReference type="ARBA" id="ARBA00022729"/>
    </source>
</evidence>
<dbReference type="GeneTree" id="ENSGT00940000165024"/>
<evidence type="ECO:0000256" key="4">
    <source>
        <dbReference type="PROSITE-ProRule" id="PRU00302"/>
    </source>
</evidence>
<feature type="domain" description="Sushi" evidence="6">
    <location>
        <begin position="191"/>
        <end position="256"/>
    </location>
</feature>
<feature type="domain" description="Sushi" evidence="6">
    <location>
        <begin position="1292"/>
        <end position="1357"/>
    </location>
</feature>
<dbReference type="HOGENOM" id="CLU_236608_0_0_1"/>
<feature type="domain" description="Sushi" evidence="6">
    <location>
        <begin position="581"/>
        <end position="643"/>
    </location>
</feature>
<feature type="domain" description="Sushi" evidence="6">
    <location>
        <begin position="1100"/>
        <end position="1165"/>
    </location>
</feature>
<reference evidence="7" key="3">
    <citation type="submission" date="2025-09" db="UniProtKB">
        <authorList>
            <consortium name="Ensembl"/>
        </authorList>
    </citation>
    <scope>IDENTIFICATION</scope>
</reference>
<dbReference type="SUPFAM" id="SSF57535">
    <property type="entry name" value="Complement control module/SCR domain"/>
    <property type="match status" value="27"/>
</dbReference>
<dbReference type="Proteomes" id="UP000007875">
    <property type="component" value="Unassembled WGS sequence"/>
</dbReference>
<dbReference type="CDD" id="cd00033">
    <property type="entry name" value="CCP"/>
    <property type="match status" value="26"/>
</dbReference>
<reference evidence="7" key="2">
    <citation type="submission" date="2025-08" db="UniProtKB">
        <authorList>
            <consortium name="Ensembl"/>
        </authorList>
    </citation>
    <scope>IDENTIFICATION</scope>
</reference>
<reference evidence="8" key="1">
    <citation type="submission" date="2003-08" db="EMBL/GenBank/DDBJ databases">
        <authorList>
            <person name="Birren B."/>
            <person name="Nusbaum C."/>
            <person name="Abebe A."/>
            <person name="Abouelleil A."/>
            <person name="Adekoya E."/>
            <person name="Ait-zahra M."/>
            <person name="Allen N."/>
            <person name="Allen T."/>
            <person name="An P."/>
            <person name="Anderson M."/>
            <person name="Anderson S."/>
            <person name="Arachchi H."/>
            <person name="Armbruster J."/>
            <person name="Bachantsang P."/>
            <person name="Baldwin J."/>
            <person name="Barry A."/>
            <person name="Bayul T."/>
            <person name="Blitshsteyn B."/>
            <person name="Bloom T."/>
            <person name="Blye J."/>
            <person name="Boguslavskiy L."/>
            <person name="Borowsky M."/>
            <person name="Boukhgalter B."/>
            <person name="Brunache A."/>
            <person name="Butler J."/>
            <person name="Calixte N."/>
            <person name="Calvo S."/>
            <person name="Camarata J."/>
            <person name="Campo K."/>
            <person name="Chang J."/>
            <person name="Cheshatsang Y."/>
            <person name="Citroen M."/>
            <person name="Collymore A."/>
            <person name="Considine T."/>
            <person name="Cook A."/>
            <person name="Cooke P."/>
            <person name="Corum B."/>
            <person name="Cuomo C."/>
            <person name="David R."/>
            <person name="Dawoe T."/>
            <person name="Degray S."/>
            <person name="Dodge S."/>
            <person name="Dooley K."/>
            <person name="Dorje P."/>
            <person name="Dorjee K."/>
            <person name="Dorris L."/>
            <person name="Duffey N."/>
            <person name="Dupes A."/>
            <person name="Elkins T."/>
            <person name="Engels R."/>
            <person name="Erickson J."/>
            <person name="Farina A."/>
            <person name="Faro S."/>
            <person name="Ferreira P."/>
            <person name="Fischer H."/>
            <person name="Fitzgerald M."/>
            <person name="Foley K."/>
            <person name="Gage D."/>
            <person name="Galagan J."/>
            <person name="Gearin G."/>
            <person name="Gnerre S."/>
            <person name="Gnirke A."/>
            <person name="Goyette A."/>
            <person name="Graham J."/>
            <person name="Grandbois E."/>
            <person name="Gyaltsen K."/>
            <person name="Hafez N."/>
            <person name="Hagopian D."/>
            <person name="Hagos B."/>
            <person name="Hall J."/>
            <person name="Hatcher B."/>
            <person name="Heller A."/>
            <person name="Higgins H."/>
            <person name="Honan T."/>
            <person name="Horn A."/>
            <person name="Houde N."/>
            <person name="Hughes L."/>
            <person name="Hulme W."/>
            <person name="Husby E."/>
            <person name="Iliev I."/>
            <person name="Jaffe D."/>
            <person name="Jones C."/>
            <person name="Kamal M."/>
            <person name="Kamat A."/>
            <person name="Kamvysselis M."/>
            <person name="Karlsson E."/>
            <person name="Kells C."/>
            <person name="Kieu A."/>
            <person name="Kisner P."/>
            <person name="Kodira C."/>
            <person name="Kulbokas E."/>
            <person name="Labutti K."/>
            <person name="Lama D."/>
            <person name="Landers T."/>
            <person name="Leger J."/>
            <person name="Levine S."/>
            <person name="Lewis D."/>
            <person name="Lewis T."/>
            <person name="Lindblad-toh K."/>
            <person name="Liu X."/>
            <person name="Lokyitsang T."/>
            <person name="Lokyitsang Y."/>
            <person name="Lucien O."/>
            <person name="Lui A."/>
            <person name="Ma L.J."/>
            <person name="Mabbitt R."/>
            <person name="Macdonald J."/>
            <person name="Maclean C."/>
            <person name="Major J."/>
            <person name="Manning J."/>
            <person name="Marabella R."/>
            <person name="Maru K."/>
            <person name="Matthews C."/>
            <person name="Mauceli E."/>
            <person name="Mccarthy M."/>
            <person name="Mcdonough S."/>
            <person name="Mcghee T."/>
            <person name="Meldrim J."/>
            <person name="Meneus L."/>
            <person name="Mesirov J."/>
            <person name="Mihalev A."/>
            <person name="Mihova T."/>
            <person name="Mikkelsen T."/>
            <person name="Mlenga V."/>
            <person name="Moru K."/>
            <person name="Mozes J."/>
            <person name="Mulrain L."/>
            <person name="Munson G."/>
            <person name="Naylor J."/>
            <person name="Newes C."/>
            <person name="Nguyen C."/>
            <person name="Nguyen N."/>
            <person name="Nguyen T."/>
            <person name="Nicol R."/>
            <person name="Nielsen C."/>
            <person name="Nizzari M."/>
            <person name="Norbu C."/>
            <person name="Norbu N."/>
            <person name="O'donnell P."/>
            <person name="Okoawo O."/>
            <person name="O'leary S."/>
            <person name="Omotosho B."/>
            <person name="O'neill K."/>
            <person name="Osman S."/>
            <person name="Parker S."/>
            <person name="Perrin D."/>
            <person name="Phunkhang P."/>
            <person name="Piqani B."/>
            <person name="Purcell S."/>
            <person name="Rachupka T."/>
            <person name="Ramasamy U."/>
            <person name="Rameau R."/>
            <person name="Ray V."/>
            <person name="Raymond C."/>
            <person name="Retta R."/>
            <person name="Richardson S."/>
            <person name="Rise C."/>
            <person name="Rodriguez J."/>
            <person name="Rogers J."/>
            <person name="Rogov P."/>
            <person name="Rutman M."/>
            <person name="Schupbach R."/>
            <person name="Seaman C."/>
            <person name="Settipalli S."/>
            <person name="Sharpe T."/>
            <person name="Sheridan J."/>
            <person name="Sherpa N."/>
            <person name="Shi J."/>
            <person name="Smirnov S."/>
            <person name="Smith C."/>
            <person name="Sougnez C."/>
            <person name="Spencer B."/>
            <person name="Stalker J."/>
            <person name="Stange-thomann N."/>
            <person name="Stavropoulos S."/>
            <person name="Stetson K."/>
            <person name="Stone C."/>
            <person name="Stone S."/>
            <person name="Stubbs M."/>
            <person name="Talamas J."/>
            <person name="Tchuinga P."/>
            <person name="Tenzing P."/>
            <person name="Tesfaye S."/>
            <person name="Theodore J."/>
            <person name="Thoulutsang Y."/>
            <person name="Topham K."/>
            <person name="Towey S."/>
            <person name="Tsamla T."/>
            <person name="Tsomo N."/>
            <person name="Vallee D."/>
            <person name="Vassiliev H."/>
            <person name="Venkataraman V."/>
            <person name="Vinson J."/>
            <person name="Vo A."/>
            <person name="Wade C."/>
            <person name="Wang S."/>
            <person name="Wangchuk T."/>
            <person name="Wangdi T."/>
            <person name="Whittaker C."/>
            <person name="Wilkinson J."/>
            <person name="Wu Y."/>
            <person name="Wyman D."/>
            <person name="Yadav S."/>
            <person name="Yang S."/>
            <person name="Yang X."/>
            <person name="Yeager S."/>
            <person name="Yee E."/>
            <person name="Young G."/>
            <person name="Zainoun J."/>
            <person name="Zembeck L."/>
            <person name="Zimmer A."/>
            <person name="Zody M."/>
            <person name="Lander E."/>
        </authorList>
    </citation>
    <scope>NUCLEOTIDE SEQUENCE [LARGE SCALE GENOMIC DNA]</scope>
</reference>
<feature type="domain" description="Sushi" evidence="6">
    <location>
        <begin position="131"/>
        <end position="190"/>
    </location>
</feature>
<feature type="domain" description="Sushi" evidence="6">
    <location>
        <begin position="1229"/>
        <end position="1291"/>
    </location>
</feature>
<evidence type="ECO:0000259" key="5">
    <source>
        <dbReference type="PROSITE" id="PS50234"/>
    </source>
</evidence>
<feature type="domain" description="Sushi" evidence="6">
    <location>
        <begin position="321"/>
        <end position="383"/>
    </location>
</feature>
<accession>H2Z6L8</accession>
<evidence type="ECO:0000313" key="8">
    <source>
        <dbReference type="Proteomes" id="UP000007875"/>
    </source>
</evidence>
<dbReference type="SMART" id="SM00032">
    <property type="entry name" value="CCP"/>
    <property type="match status" value="27"/>
</dbReference>
<dbReference type="OMA" id="SQCTFTC"/>
<feature type="domain" description="Sushi" evidence="6">
    <location>
        <begin position="710"/>
        <end position="775"/>
    </location>
</feature>
<feature type="domain" description="Sushi" evidence="6">
    <location>
        <begin position="776"/>
        <end position="838"/>
    </location>
</feature>
<dbReference type="SUPFAM" id="SSF53300">
    <property type="entry name" value="vWA-like"/>
    <property type="match status" value="1"/>
</dbReference>
<dbReference type="PROSITE" id="PS50234">
    <property type="entry name" value="VWFA"/>
    <property type="match status" value="1"/>
</dbReference>
<dbReference type="InterPro" id="IPR002035">
    <property type="entry name" value="VWF_A"/>
</dbReference>
<organism evidence="7 8">
    <name type="scientific">Ciona savignyi</name>
    <name type="common">Pacific transparent sea squirt</name>
    <dbReference type="NCBI Taxonomy" id="51511"/>
    <lineage>
        <taxon>Eukaryota</taxon>
        <taxon>Metazoa</taxon>
        <taxon>Chordata</taxon>
        <taxon>Tunicata</taxon>
        <taxon>Ascidiacea</taxon>
        <taxon>Phlebobranchia</taxon>
        <taxon>Cionidae</taxon>
        <taxon>Ciona</taxon>
    </lineage>
</organism>
<feature type="domain" description="Sushi" evidence="6">
    <location>
        <begin position="1421"/>
        <end position="1486"/>
    </location>
</feature>
<dbReference type="SMART" id="SM00181">
    <property type="entry name" value="EGF"/>
    <property type="match status" value="6"/>
</dbReference>
<feature type="domain" description="Sushi" evidence="6">
    <location>
        <begin position="1663"/>
        <end position="1728"/>
    </location>
</feature>
<evidence type="ECO:0000259" key="6">
    <source>
        <dbReference type="PROSITE" id="PS50923"/>
    </source>
</evidence>
<feature type="domain" description="Sushi" evidence="6">
    <location>
        <begin position="971"/>
        <end position="1036"/>
    </location>
</feature>
<keyword evidence="2" id="KW-0677">Repeat</keyword>
<dbReference type="eggNOG" id="KOG3544">
    <property type="taxonomic scope" value="Eukaryota"/>
</dbReference>
<feature type="domain" description="Sushi" evidence="6">
    <location>
        <begin position="644"/>
        <end position="709"/>
    </location>
</feature>
<proteinExistence type="predicted"/>
<dbReference type="Ensembl" id="ENSCSAVT00000013380.1">
    <property type="protein sequence ID" value="ENSCSAVP00000013230.1"/>
    <property type="gene ID" value="ENSCSAVG00000007768.1"/>
</dbReference>
<dbReference type="PANTHER" id="PTHR45656:SF4">
    <property type="entry name" value="PROTEIN CBR-CLEC-78"/>
    <property type="match status" value="1"/>
</dbReference>
<dbReference type="InterPro" id="IPR036465">
    <property type="entry name" value="vWFA_dom_sf"/>
</dbReference>
<feature type="domain" description="VWFA" evidence="5">
    <location>
        <begin position="1806"/>
        <end position="1941"/>
    </location>
</feature>
<evidence type="ECO:0000256" key="3">
    <source>
        <dbReference type="ARBA" id="ARBA00023157"/>
    </source>
</evidence>
<keyword evidence="4" id="KW-0768">Sushi</keyword>
<dbReference type="Pfam" id="PF00092">
    <property type="entry name" value="VWA"/>
    <property type="match status" value="1"/>
</dbReference>